<feature type="domain" description="Luciferase-like" evidence="7">
    <location>
        <begin position="39"/>
        <end position="387"/>
    </location>
</feature>
<proteinExistence type="inferred from homology"/>
<dbReference type="PANTHER" id="PTHR30011">
    <property type="entry name" value="ALKANESULFONATE MONOOXYGENASE-RELATED"/>
    <property type="match status" value="1"/>
</dbReference>
<dbReference type="RefSeq" id="WP_316436641.1">
    <property type="nucleotide sequence ID" value="NZ_CP053587.1"/>
</dbReference>
<evidence type="ECO:0000256" key="3">
    <source>
        <dbReference type="ARBA" id="ARBA00023002"/>
    </source>
</evidence>
<dbReference type="InterPro" id="IPR016215">
    <property type="entry name" value="NTA_MOA"/>
</dbReference>
<organism evidence="8">
    <name type="scientific">Leptolyngbya sp. NK1-12</name>
    <dbReference type="NCBI Taxonomy" id="2547451"/>
    <lineage>
        <taxon>Bacteria</taxon>
        <taxon>Bacillati</taxon>
        <taxon>Cyanobacteriota</taxon>
        <taxon>Cyanophyceae</taxon>
        <taxon>Leptolyngbyales</taxon>
        <taxon>Leptolyngbyaceae</taxon>
        <taxon>Leptolyngbya group</taxon>
        <taxon>Leptolyngbya</taxon>
    </lineage>
</organism>
<feature type="binding site" evidence="6">
    <location>
        <position position="154"/>
    </location>
    <ligand>
        <name>FMN</name>
        <dbReference type="ChEBI" id="CHEBI:58210"/>
    </ligand>
</feature>
<comment type="similarity">
    <text evidence="5">Belongs to the NtaA/SnaA/DszA monooxygenase family.</text>
</comment>
<protein>
    <submittedName>
        <fullName evidence="8">LLM class flavin-dependent oxidoreductase</fullName>
    </submittedName>
</protein>
<dbReference type="Pfam" id="PF00296">
    <property type="entry name" value="Bac_luciferase"/>
    <property type="match status" value="1"/>
</dbReference>
<reference evidence="8" key="1">
    <citation type="submission" date="2020-05" db="EMBL/GenBank/DDBJ databases">
        <authorList>
            <person name="Zhu T."/>
            <person name="Keshari N."/>
            <person name="Lu X."/>
        </authorList>
    </citation>
    <scope>NUCLEOTIDE SEQUENCE</scope>
    <source>
        <strain evidence="8">NK1-12</strain>
    </source>
</reference>
<feature type="binding site" evidence="6">
    <location>
        <position position="104"/>
    </location>
    <ligand>
        <name>FMN</name>
        <dbReference type="ChEBI" id="CHEBI:58210"/>
    </ligand>
</feature>
<dbReference type="AlphaFoldDB" id="A0AA96WKE8"/>
<evidence type="ECO:0000256" key="5">
    <source>
        <dbReference type="ARBA" id="ARBA00033748"/>
    </source>
</evidence>
<keyword evidence="1 6" id="KW-0285">Flavoprotein</keyword>
<sequence length="453" mass="51271">MTKQLHLAGFLIASQLTHSHPQWRHPRQDLNFLRPEFYQNIGRILERGKFDYVFFADGLAVPHRYGDSIAETLRRGTQGAILIDPAYVVATMAVATQYIGLGITRSTTYHQPYDLARAFATLDHLSGGRIAWNVVTSHNVGEAYNFGLEAHLEHENRYDRADEFVELTFKLWDSWQEDALVLDKDTGLFADPTKVHHVNHQGQWYKSKGPLTIPRSPQGRPVIMQAGSSNRGKEFAARWAEIIFEIDPTSEGRKAYYDDVKSRALRYGRNFDDVKIFPAVIPFIGETETIAREKQAFHNQLADPISGLITLSSHMDYDFSQHPLDEPVQEMEVGGIRGLFEVALRLSKKEGLTLRDIGRLYAEGILLPHVVGTPAQIADQLEESFRNGEADGFIISPAYLPGAFEEFVEFVVPELQRRGLFRKEYTGHTLRDHLGLGKANLIPYQRLEAAGVR</sequence>
<dbReference type="GO" id="GO:0016705">
    <property type="term" value="F:oxidoreductase activity, acting on paired donors, with incorporation or reduction of molecular oxygen"/>
    <property type="evidence" value="ECO:0007669"/>
    <property type="project" value="InterPro"/>
</dbReference>
<name>A0AA96WKE8_9CYAN</name>
<dbReference type="GO" id="GO:0004497">
    <property type="term" value="F:monooxygenase activity"/>
    <property type="evidence" value="ECO:0007669"/>
    <property type="project" value="UniProtKB-KW"/>
</dbReference>
<dbReference type="InterPro" id="IPR011251">
    <property type="entry name" value="Luciferase-like_dom"/>
</dbReference>
<dbReference type="Gene3D" id="3.20.20.30">
    <property type="entry name" value="Luciferase-like domain"/>
    <property type="match status" value="1"/>
</dbReference>
<evidence type="ECO:0000256" key="2">
    <source>
        <dbReference type="ARBA" id="ARBA00022643"/>
    </source>
</evidence>
<keyword evidence="2 6" id="KW-0288">FMN</keyword>
<keyword evidence="4" id="KW-0503">Monooxygenase</keyword>
<dbReference type="PANTHER" id="PTHR30011:SF16">
    <property type="entry name" value="C2H2 FINGER DOMAIN TRANSCRIPTION FACTOR (EUROFUNG)-RELATED"/>
    <property type="match status" value="1"/>
</dbReference>
<dbReference type="CDD" id="cd01095">
    <property type="entry name" value="Nitrilotriacetate_monoxgenase"/>
    <property type="match status" value="1"/>
</dbReference>
<evidence type="ECO:0000256" key="6">
    <source>
        <dbReference type="PIRSR" id="PIRSR000337-1"/>
    </source>
</evidence>
<gene>
    <name evidence="8" type="ORF">HJG54_29430</name>
</gene>
<evidence type="ECO:0000313" key="8">
    <source>
        <dbReference type="EMBL" id="WNZ27043.1"/>
    </source>
</evidence>
<feature type="binding site" evidence="6">
    <location>
        <position position="229"/>
    </location>
    <ligand>
        <name>FMN</name>
        <dbReference type="ChEBI" id="CHEBI:58210"/>
    </ligand>
</feature>
<dbReference type="EMBL" id="CP053587">
    <property type="protein sequence ID" value="WNZ27043.1"/>
    <property type="molecule type" value="Genomic_DNA"/>
</dbReference>
<dbReference type="InterPro" id="IPR036661">
    <property type="entry name" value="Luciferase-like_sf"/>
</dbReference>
<feature type="binding site" evidence="6">
    <location>
        <position position="228"/>
    </location>
    <ligand>
        <name>FMN</name>
        <dbReference type="ChEBI" id="CHEBI:58210"/>
    </ligand>
</feature>
<feature type="binding site" evidence="6">
    <location>
        <position position="158"/>
    </location>
    <ligand>
        <name>FMN</name>
        <dbReference type="ChEBI" id="CHEBI:58210"/>
    </ligand>
</feature>
<evidence type="ECO:0000256" key="4">
    <source>
        <dbReference type="ARBA" id="ARBA00023033"/>
    </source>
</evidence>
<dbReference type="InterPro" id="IPR051260">
    <property type="entry name" value="Diverse_substr_monoxygenases"/>
</dbReference>
<dbReference type="PIRSF" id="PIRSF000337">
    <property type="entry name" value="NTA_MOA"/>
    <property type="match status" value="1"/>
</dbReference>
<evidence type="ECO:0000259" key="7">
    <source>
        <dbReference type="Pfam" id="PF00296"/>
    </source>
</evidence>
<feature type="binding site" evidence="6">
    <location>
        <position position="57"/>
    </location>
    <ligand>
        <name>FMN</name>
        <dbReference type="ChEBI" id="CHEBI:58210"/>
    </ligand>
</feature>
<accession>A0AA96WKE8</accession>
<dbReference type="SUPFAM" id="SSF51679">
    <property type="entry name" value="Bacterial luciferase-like"/>
    <property type="match status" value="1"/>
</dbReference>
<keyword evidence="3" id="KW-0560">Oxidoreductase</keyword>
<evidence type="ECO:0000256" key="1">
    <source>
        <dbReference type="ARBA" id="ARBA00022630"/>
    </source>
</evidence>
<dbReference type="NCBIfam" id="TIGR03860">
    <property type="entry name" value="FMN_nitrolo"/>
    <property type="match status" value="1"/>
</dbReference>